<name>A0A085NA29_9BILA</name>
<sequence length="121" mass="13377">MSCAILSNSSSPGLNRLLHINSQRCSGSAIRSVPHRCGCARFPWDHIDSIVCVCAPLDGSTKCSEWLTDRCLKSCRARHEYARHPAVTMVVPGRTCRRTMGRRVAVERSFTSSTNDSPVSR</sequence>
<dbReference type="EMBL" id="KL363266">
    <property type="protein sequence ID" value="KFD49665.1"/>
    <property type="molecule type" value="Genomic_DNA"/>
</dbReference>
<protein>
    <submittedName>
        <fullName evidence="2">Uncharacterized protein</fullName>
    </submittedName>
</protein>
<organism evidence="2">
    <name type="scientific">Trichuris suis</name>
    <name type="common">pig whipworm</name>
    <dbReference type="NCBI Taxonomy" id="68888"/>
    <lineage>
        <taxon>Eukaryota</taxon>
        <taxon>Metazoa</taxon>
        <taxon>Ecdysozoa</taxon>
        <taxon>Nematoda</taxon>
        <taxon>Enoplea</taxon>
        <taxon>Dorylaimia</taxon>
        <taxon>Trichinellida</taxon>
        <taxon>Trichuridae</taxon>
        <taxon>Trichuris</taxon>
    </lineage>
</organism>
<accession>A0A085NA29</accession>
<reference evidence="2 3" key="1">
    <citation type="journal article" date="2014" name="Nat. Genet.">
        <title>Genome and transcriptome of the porcine whipworm Trichuris suis.</title>
        <authorList>
            <person name="Jex A.R."/>
            <person name="Nejsum P."/>
            <person name="Schwarz E.M."/>
            <person name="Hu L."/>
            <person name="Young N.D."/>
            <person name="Hall R.S."/>
            <person name="Korhonen P.K."/>
            <person name="Liao S."/>
            <person name="Thamsborg S."/>
            <person name="Xia J."/>
            <person name="Xu P."/>
            <person name="Wang S."/>
            <person name="Scheerlinck J.P."/>
            <person name="Hofmann A."/>
            <person name="Sternberg P.W."/>
            <person name="Wang J."/>
            <person name="Gasser R.B."/>
        </authorList>
    </citation>
    <scope>NUCLEOTIDE SEQUENCE [LARGE SCALE GENOMIC DNA]</scope>
    <source>
        <strain evidence="2">DCEP-RM93F</strain>
        <strain evidence="1">DCEP-RM93M</strain>
    </source>
</reference>
<proteinExistence type="predicted"/>
<dbReference type="Proteomes" id="UP000030764">
    <property type="component" value="Unassembled WGS sequence"/>
</dbReference>
<keyword evidence="3" id="KW-1185">Reference proteome</keyword>
<dbReference type="EMBL" id="KL367526">
    <property type="protein sequence ID" value="KFD66325.1"/>
    <property type="molecule type" value="Genomic_DNA"/>
</dbReference>
<gene>
    <name evidence="1" type="ORF">M513_09497</name>
    <name evidence="2" type="ORF">M514_09497</name>
</gene>
<dbReference type="AlphaFoldDB" id="A0A085NA29"/>
<evidence type="ECO:0000313" key="1">
    <source>
        <dbReference type="EMBL" id="KFD49665.1"/>
    </source>
</evidence>
<evidence type="ECO:0000313" key="2">
    <source>
        <dbReference type="EMBL" id="KFD66325.1"/>
    </source>
</evidence>
<dbReference type="Proteomes" id="UP000030758">
    <property type="component" value="Unassembled WGS sequence"/>
</dbReference>
<evidence type="ECO:0000313" key="3">
    <source>
        <dbReference type="Proteomes" id="UP000030764"/>
    </source>
</evidence>